<dbReference type="PANTHER" id="PTHR43462">
    <property type="entry name" value="ALANYL-TRNA EDITING PROTEIN"/>
    <property type="match status" value="1"/>
</dbReference>
<dbReference type="SUPFAM" id="SSF55186">
    <property type="entry name" value="ThrRS/AlaRS common domain"/>
    <property type="match status" value="1"/>
</dbReference>
<feature type="region of interest" description="Disordered" evidence="3">
    <location>
        <begin position="297"/>
        <end position="317"/>
    </location>
</feature>
<accession>A0ABW3ADD7</accession>
<evidence type="ECO:0000256" key="3">
    <source>
        <dbReference type="SAM" id="MobiDB-lite"/>
    </source>
</evidence>
<dbReference type="RefSeq" id="WP_378771088.1">
    <property type="nucleotide sequence ID" value="NZ_JBHTII010000001.1"/>
</dbReference>
<dbReference type="GO" id="GO:0016787">
    <property type="term" value="F:hydrolase activity"/>
    <property type="evidence" value="ECO:0007669"/>
    <property type="project" value="UniProtKB-KW"/>
</dbReference>
<evidence type="ECO:0000256" key="1">
    <source>
        <dbReference type="ARBA" id="ARBA00022723"/>
    </source>
</evidence>
<dbReference type="Proteomes" id="UP001597055">
    <property type="component" value="Unassembled WGS sequence"/>
</dbReference>
<keyword evidence="2" id="KW-0862">Zinc</keyword>
<feature type="compositionally biased region" description="Low complexity" evidence="3">
    <location>
        <begin position="306"/>
        <end position="317"/>
    </location>
</feature>
<proteinExistence type="predicted"/>
<organism evidence="4 5">
    <name type="scientific">Microbacterium insulae</name>
    <dbReference type="NCBI Taxonomy" id="483014"/>
    <lineage>
        <taxon>Bacteria</taxon>
        <taxon>Bacillati</taxon>
        <taxon>Actinomycetota</taxon>
        <taxon>Actinomycetes</taxon>
        <taxon>Micrococcales</taxon>
        <taxon>Microbacteriaceae</taxon>
        <taxon>Microbacterium</taxon>
    </lineage>
</organism>
<name>A0ABW3ADD7_9MICO</name>
<dbReference type="InterPro" id="IPR051335">
    <property type="entry name" value="Alanyl-tRNA_Editing_Enzymes"/>
</dbReference>
<evidence type="ECO:0000313" key="4">
    <source>
        <dbReference type="EMBL" id="MFD0789003.1"/>
    </source>
</evidence>
<keyword evidence="1" id="KW-0479">Metal-binding</keyword>
<dbReference type="InterPro" id="IPR018163">
    <property type="entry name" value="Thr/Ala-tRNA-synth_IIc_edit"/>
</dbReference>
<sequence length="317" mass="32585">MIPASGTVVTFPSGATTSTGTVLHTADAGEGRTAVVLDTTAFHPVDTAWPDQPADRGVLVRAGVALPIVDAVVGAIQGDVLHLGRDVPVRTGTEGWTFVVAHLVETGPSRGEVSEGTVSEGETVRIEADAAYRTELSAGHTACHLASLALDAALSGAWRKDVPLDALGAPAFDALAISESRILPDGSRDVYRIGKSLRRKGFDPDALADLDGVTARANERLAEWIDGGGEVRIEADGPELADRRTWVCALPGAEVRIPCGGTHVSSLADLAAVTVALDVRPVDGGLELVMTTAARRRAAGGGDGSAGAAAPQDAAWR</sequence>
<reference evidence="5" key="1">
    <citation type="journal article" date="2019" name="Int. J. Syst. Evol. Microbiol.">
        <title>The Global Catalogue of Microorganisms (GCM) 10K type strain sequencing project: providing services to taxonomists for standard genome sequencing and annotation.</title>
        <authorList>
            <consortium name="The Broad Institute Genomics Platform"/>
            <consortium name="The Broad Institute Genome Sequencing Center for Infectious Disease"/>
            <person name="Wu L."/>
            <person name="Ma J."/>
        </authorList>
    </citation>
    <scope>NUCLEOTIDE SEQUENCE [LARGE SCALE GENOMIC DNA]</scope>
    <source>
        <strain evidence="5">CCUG 54523</strain>
    </source>
</reference>
<dbReference type="PANTHER" id="PTHR43462:SF1">
    <property type="entry name" value="ALANYL-TRNA EDITING PROTEIN AARSD1"/>
    <property type="match status" value="1"/>
</dbReference>
<dbReference type="Gene3D" id="3.30.980.10">
    <property type="entry name" value="Threonyl-trna Synthetase, Chain A, domain 2"/>
    <property type="match status" value="1"/>
</dbReference>
<comment type="caution">
    <text evidence="4">The sequence shown here is derived from an EMBL/GenBank/DDBJ whole genome shotgun (WGS) entry which is preliminary data.</text>
</comment>
<keyword evidence="4" id="KW-0378">Hydrolase</keyword>
<dbReference type="EMBL" id="JBHTII010000001">
    <property type="protein sequence ID" value="MFD0789003.1"/>
    <property type="molecule type" value="Genomic_DNA"/>
</dbReference>
<protein>
    <submittedName>
        <fullName evidence="4">Metal-dependent hydrolase</fullName>
    </submittedName>
</protein>
<keyword evidence="5" id="KW-1185">Reference proteome</keyword>
<evidence type="ECO:0000256" key="2">
    <source>
        <dbReference type="ARBA" id="ARBA00022833"/>
    </source>
</evidence>
<evidence type="ECO:0000313" key="5">
    <source>
        <dbReference type="Proteomes" id="UP001597055"/>
    </source>
</evidence>
<gene>
    <name evidence="4" type="ORF">ACFQ0P_01230</name>
</gene>